<sequence length="319" mass="36291">MEEILTREKVVISSNEFIVGSVPTVFYIPDYVTAAEEDQLLNNIYQAPISKWKSLKNRRLQNWGTSLEFGDYYEHTLENCNFNFEEMIDHGRRSGARKGSSHPRLLLSISREVTVVAETYFYWVLVAINQILVVSRLPPWLKKVTCRIYEESRLFPSAINHVLINEYLPDQGIMPHQDGPAYLPVVAILSLGSPVVMNFVPHPRFENATETSGNNNEDIASNGAASTEMSSGEHLGEYLPFSVLLMPRSLLIFKDKAYSDYMHGIKDCADQRYDEAVNFTRGDEQSQTDGEDAVIHRTSTRVSLTCRLVTKVRKHLIKL</sequence>
<dbReference type="InterPro" id="IPR005123">
    <property type="entry name" value="Oxoglu/Fe-dep_dioxygenase_dom"/>
</dbReference>
<organism evidence="9 10">
    <name type="scientific">Rehmannia glutinosa</name>
    <name type="common">Chinese foxglove</name>
    <dbReference type="NCBI Taxonomy" id="99300"/>
    <lineage>
        <taxon>Eukaryota</taxon>
        <taxon>Viridiplantae</taxon>
        <taxon>Streptophyta</taxon>
        <taxon>Embryophyta</taxon>
        <taxon>Tracheophyta</taxon>
        <taxon>Spermatophyta</taxon>
        <taxon>Magnoliopsida</taxon>
        <taxon>eudicotyledons</taxon>
        <taxon>Gunneridae</taxon>
        <taxon>Pentapetalae</taxon>
        <taxon>asterids</taxon>
        <taxon>lamiids</taxon>
        <taxon>Lamiales</taxon>
        <taxon>Orobanchaceae</taxon>
        <taxon>Rehmannieae</taxon>
        <taxon>Rehmannia</taxon>
    </lineage>
</organism>
<feature type="domain" description="Fe2OG dioxygenase" evidence="8">
    <location>
        <begin position="158"/>
        <end position="310"/>
    </location>
</feature>
<evidence type="ECO:0000256" key="5">
    <source>
        <dbReference type="ARBA" id="ARBA00023002"/>
    </source>
</evidence>
<accession>A0ABR0WD06</accession>
<evidence type="ECO:0000256" key="1">
    <source>
        <dbReference type="ARBA" id="ARBA00004123"/>
    </source>
</evidence>
<evidence type="ECO:0000256" key="6">
    <source>
        <dbReference type="ARBA" id="ARBA00023004"/>
    </source>
</evidence>
<dbReference type="Proteomes" id="UP001318860">
    <property type="component" value="Unassembled WGS sequence"/>
</dbReference>
<keyword evidence="7" id="KW-0539">Nucleus</keyword>
<evidence type="ECO:0000256" key="2">
    <source>
        <dbReference type="ARBA" id="ARBA00007879"/>
    </source>
</evidence>
<evidence type="ECO:0000313" key="10">
    <source>
        <dbReference type="Proteomes" id="UP001318860"/>
    </source>
</evidence>
<protein>
    <recommendedName>
        <fullName evidence="8">Fe2OG dioxygenase domain-containing protein</fullName>
    </recommendedName>
</protein>
<keyword evidence="10" id="KW-1185">Reference proteome</keyword>
<dbReference type="PANTHER" id="PTHR46030:SF1">
    <property type="entry name" value="ALPHA-KETOGLUTARATE-DEPENDENT DIOXYGENASE ALKB HOMOLOG 6"/>
    <property type="match status" value="1"/>
</dbReference>
<dbReference type="InterPro" id="IPR037151">
    <property type="entry name" value="AlkB-like_sf"/>
</dbReference>
<comment type="subcellular location">
    <subcellularLocation>
        <location evidence="1">Nucleus</location>
    </subcellularLocation>
</comment>
<reference evidence="9 10" key="1">
    <citation type="journal article" date="2021" name="Comput. Struct. Biotechnol. J.">
        <title>De novo genome assembly of the potent medicinal plant Rehmannia glutinosa using nanopore technology.</title>
        <authorList>
            <person name="Ma L."/>
            <person name="Dong C."/>
            <person name="Song C."/>
            <person name="Wang X."/>
            <person name="Zheng X."/>
            <person name="Niu Y."/>
            <person name="Chen S."/>
            <person name="Feng W."/>
        </authorList>
    </citation>
    <scope>NUCLEOTIDE SEQUENCE [LARGE SCALE GENOMIC DNA]</scope>
    <source>
        <strain evidence="9">DH-2019</strain>
    </source>
</reference>
<comment type="caution">
    <text evidence="9">The sequence shown here is derived from an EMBL/GenBank/DDBJ whole genome shotgun (WGS) entry which is preliminary data.</text>
</comment>
<keyword evidence="6" id="KW-0408">Iron</keyword>
<dbReference type="Gene3D" id="2.60.120.590">
    <property type="entry name" value="Alpha-ketoglutarate-dependent dioxygenase AlkB-like"/>
    <property type="match status" value="1"/>
</dbReference>
<dbReference type="SUPFAM" id="SSF51197">
    <property type="entry name" value="Clavaminate synthase-like"/>
    <property type="match status" value="1"/>
</dbReference>
<dbReference type="InterPro" id="IPR032862">
    <property type="entry name" value="ALKBH6"/>
</dbReference>
<dbReference type="PROSITE" id="PS51471">
    <property type="entry name" value="FE2OG_OXY"/>
    <property type="match status" value="1"/>
</dbReference>
<evidence type="ECO:0000256" key="4">
    <source>
        <dbReference type="ARBA" id="ARBA00022964"/>
    </source>
</evidence>
<evidence type="ECO:0000259" key="8">
    <source>
        <dbReference type="PROSITE" id="PS51471"/>
    </source>
</evidence>
<name>A0ABR0WD06_REHGL</name>
<evidence type="ECO:0000256" key="7">
    <source>
        <dbReference type="ARBA" id="ARBA00023242"/>
    </source>
</evidence>
<gene>
    <name evidence="9" type="ORF">DH2020_021830</name>
</gene>
<dbReference type="PANTHER" id="PTHR46030">
    <property type="entry name" value="ALPHA-KETOGLUTARATE-DEPENDENT DIOXYGENASE ALKB HOMOLOG 6"/>
    <property type="match status" value="1"/>
</dbReference>
<evidence type="ECO:0000313" key="9">
    <source>
        <dbReference type="EMBL" id="KAK6145010.1"/>
    </source>
</evidence>
<proteinExistence type="inferred from homology"/>
<dbReference type="InterPro" id="IPR027450">
    <property type="entry name" value="AlkB-like"/>
</dbReference>
<keyword evidence="3" id="KW-0479">Metal-binding</keyword>
<evidence type="ECO:0000256" key="3">
    <source>
        <dbReference type="ARBA" id="ARBA00022723"/>
    </source>
</evidence>
<dbReference type="EMBL" id="JABTTQ020000012">
    <property type="protein sequence ID" value="KAK6145010.1"/>
    <property type="molecule type" value="Genomic_DNA"/>
</dbReference>
<comment type="similarity">
    <text evidence="2">Belongs to the alkB family.</text>
</comment>
<dbReference type="Pfam" id="PF13532">
    <property type="entry name" value="2OG-FeII_Oxy_2"/>
    <property type="match status" value="1"/>
</dbReference>
<keyword evidence="5" id="KW-0560">Oxidoreductase</keyword>
<keyword evidence="4" id="KW-0223">Dioxygenase</keyword>